<feature type="compositionally biased region" description="Basic and acidic residues" evidence="1">
    <location>
        <begin position="35"/>
        <end position="51"/>
    </location>
</feature>
<dbReference type="EMBL" id="JACXVP010000009">
    <property type="protein sequence ID" value="KAG5585273.1"/>
    <property type="molecule type" value="Genomic_DNA"/>
</dbReference>
<evidence type="ECO:0000256" key="1">
    <source>
        <dbReference type="SAM" id="MobiDB-lite"/>
    </source>
</evidence>
<proteinExistence type="predicted"/>
<gene>
    <name evidence="2" type="ORF">H5410_045707</name>
</gene>
<dbReference type="PANTHER" id="PTHR33180:SF31">
    <property type="entry name" value="POLYPROTEIN PROTEIN"/>
    <property type="match status" value="1"/>
</dbReference>
<feature type="compositionally biased region" description="Polar residues" evidence="1">
    <location>
        <begin position="53"/>
        <end position="64"/>
    </location>
</feature>
<keyword evidence="3" id="KW-1185">Reference proteome</keyword>
<evidence type="ECO:0000313" key="2">
    <source>
        <dbReference type="EMBL" id="KAG5585273.1"/>
    </source>
</evidence>
<reference evidence="2 3" key="1">
    <citation type="submission" date="2020-09" db="EMBL/GenBank/DDBJ databases">
        <title>De no assembly of potato wild relative species, Solanum commersonii.</title>
        <authorList>
            <person name="Cho K."/>
        </authorList>
    </citation>
    <scope>NUCLEOTIDE SEQUENCE [LARGE SCALE GENOMIC DNA]</scope>
    <source>
        <strain evidence="2">LZ3.2</strain>
        <tissue evidence="2">Leaf</tissue>
    </source>
</reference>
<evidence type="ECO:0008006" key="4">
    <source>
        <dbReference type="Google" id="ProtNLM"/>
    </source>
</evidence>
<organism evidence="2 3">
    <name type="scientific">Solanum commersonii</name>
    <name type="common">Commerson's wild potato</name>
    <name type="synonym">Commerson's nightshade</name>
    <dbReference type="NCBI Taxonomy" id="4109"/>
    <lineage>
        <taxon>Eukaryota</taxon>
        <taxon>Viridiplantae</taxon>
        <taxon>Streptophyta</taxon>
        <taxon>Embryophyta</taxon>
        <taxon>Tracheophyta</taxon>
        <taxon>Spermatophyta</taxon>
        <taxon>Magnoliopsida</taxon>
        <taxon>eudicotyledons</taxon>
        <taxon>Gunneridae</taxon>
        <taxon>Pentapetalae</taxon>
        <taxon>asterids</taxon>
        <taxon>lamiids</taxon>
        <taxon>Solanales</taxon>
        <taxon>Solanaceae</taxon>
        <taxon>Solanoideae</taxon>
        <taxon>Solaneae</taxon>
        <taxon>Solanum</taxon>
    </lineage>
</organism>
<dbReference type="PANTHER" id="PTHR33180">
    <property type="entry name" value="PHOTOSYSTEM II CP43 REACTION CENTER PROTEIN"/>
    <property type="match status" value="1"/>
</dbReference>
<feature type="region of interest" description="Disordered" evidence="1">
    <location>
        <begin position="1"/>
        <end position="64"/>
    </location>
</feature>
<dbReference type="AlphaFoldDB" id="A0A9J5XA93"/>
<comment type="caution">
    <text evidence="2">The sequence shown here is derived from an EMBL/GenBank/DDBJ whole genome shotgun (WGS) entry which is preliminary data.</text>
</comment>
<name>A0A9J5XA93_SOLCO</name>
<protein>
    <recommendedName>
        <fullName evidence="4">Integrase core domain containing protein</fullName>
    </recommendedName>
</protein>
<dbReference type="Proteomes" id="UP000824120">
    <property type="component" value="Chromosome 9"/>
</dbReference>
<accession>A0A9J5XA93</accession>
<evidence type="ECO:0000313" key="3">
    <source>
        <dbReference type="Proteomes" id="UP000824120"/>
    </source>
</evidence>
<sequence>MARTIFDMPPRKTARDIVTNEGAATPSKKRKKEPPKRGKGEGKKTISEVPKHTSGSEGKSFDSQPTFFELEDDQPLHSRLAKISARPHQDSSRVPEATLMPRDPYIPTWVREFYTAYGDLVPKGKRKARTFRLVEYVMRIIDLGLIIEQKMAITARQSKTSVPFLVLITEFYRWAGVFRDEKRDVEVTPTSSTDILHIKVEYTREEADRRRATPIDASLEIDVQTIPTEASLPTSASGPLGTTASTSSSKALGASTTSQPTMITQDMILKMGYLVHSTDVRATRLEAAVQWMIESAILAALTPLRETIDTLTKRVETCGSRQRVTSE</sequence>
<feature type="non-terminal residue" evidence="2">
    <location>
        <position position="1"/>
    </location>
</feature>
<feature type="region of interest" description="Disordered" evidence="1">
    <location>
        <begin position="230"/>
        <end position="257"/>
    </location>
</feature>